<dbReference type="OrthoDB" id="70010at2157"/>
<reference evidence="1 2" key="1">
    <citation type="journal article" date="2014" name="Int. J. Syst. Evol. Microbiol.">
        <title>Methanobacterium paludis sp. nov. and a novel strain of Methanobacterium lacus isolated from northern peatlands.</title>
        <authorList>
            <person name="Cadillo-Quiroz H."/>
            <person name="Brauer S.L."/>
            <person name="Goodson N."/>
            <person name="Yavitt J.B."/>
            <person name="Zinder S.H."/>
        </authorList>
    </citation>
    <scope>NUCLEOTIDE SEQUENCE [LARGE SCALE GENOMIC DNA]</scope>
    <source>
        <strain evidence="2">DSM 25820 / JCM 18151 / SWAN1</strain>
    </source>
</reference>
<dbReference type="InterPro" id="IPR026002">
    <property type="entry name" value="ATC_hydrolase-like"/>
</dbReference>
<dbReference type="eggNOG" id="arCOG08232">
    <property type="taxonomic scope" value="Archaea"/>
</dbReference>
<dbReference type="AlphaFoldDB" id="F6D3Z8"/>
<dbReference type="HOGENOM" id="CLU_1381412_0_0_2"/>
<dbReference type="Proteomes" id="UP000009231">
    <property type="component" value="Chromosome"/>
</dbReference>
<evidence type="ECO:0008006" key="3">
    <source>
        <dbReference type="Google" id="ProtNLM"/>
    </source>
</evidence>
<dbReference type="STRING" id="868131.MSWAN_2167"/>
<dbReference type="GeneID" id="10669690"/>
<dbReference type="KEGG" id="mew:MSWAN_2167"/>
<gene>
    <name evidence="1" type="ordered locus">MSWAN_2167</name>
</gene>
<evidence type="ECO:0000313" key="2">
    <source>
        <dbReference type="Proteomes" id="UP000009231"/>
    </source>
</evidence>
<sequence length="208" mass="23544">MSIKLKILSIWVPQCLLVNELDRVAEVTNECLDKLLEEYSPESLNLLEDLIMEGNLEQRRVLMAEGHNARVNALIEVLGYEKAMELGRTALFKAGYTLGLEARRRLGVSENIPDTIKAAQILYKVLGIEFKVEKLEKDMVLRVKRCSLATSYSPETCRMMSAADEGVVHGLNENINMLFKKRITEGAKECTACIKSKIDYELKLSKFD</sequence>
<evidence type="ECO:0000313" key="1">
    <source>
        <dbReference type="EMBL" id="AEG19175.1"/>
    </source>
</evidence>
<protein>
    <recommendedName>
        <fullName evidence="3">L-2-amino-thiazoline-4-carboxylic acid hydrolase</fullName>
    </recommendedName>
</protein>
<dbReference type="Pfam" id="PF14196">
    <property type="entry name" value="ATC_hydrolase"/>
    <property type="match status" value="1"/>
</dbReference>
<accession>F6D3Z8</accession>
<name>F6D3Z8_METPW</name>
<organism evidence="1 2">
    <name type="scientific">Methanobacterium paludis (strain DSM 25820 / JCM 18151 / SWAN1)</name>
    <dbReference type="NCBI Taxonomy" id="868131"/>
    <lineage>
        <taxon>Archaea</taxon>
        <taxon>Methanobacteriati</taxon>
        <taxon>Methanobacteriota</taxon>
        <taxon>Methanomada group</taxon>
        <taxon>Methanobacteria</taxon>
        <taxon>Methanobacteriales</taxon>
        <taxon>Methanobacteriaceae</taxon>
        <taxon>Methanobacterium</taxon>
    </lineage>
</organism>
<proteinExistence type="predicted"/>
<dbReference type="EMBL" id="CP002772">
    <property type="protein sequence ID" value="AEG19175.1"/>
    <property type="molecule type" value="Genomic_DNA"/>
</dbReference>
<dbReference type="RefSeq" id="WP_013826674.1">
    <property type="nucleotide sequence ID" value="NC_015574.1"/>
</dbReference>
<keyword evidence="2" id="KW-1185">Reference proteome</keyword>